<keyword evidence="4" id="KW-1185">Reference proteome</keyword>
<protein>
    <submittedName>
        <fullName evidence="3">Uncharacterized protein</fullName>
    </submittedName>
</protein>
<feature type="region of interest" description="Disordered" evidence="1">
    <location>
        <begin position="49"/>
        <end position="125"/>
    </location>
</feature>
<gene>
    <name evidence="3" type="ORF">GSM42_05460</name>
</gene>
<sequence length="154" mass="16969">MRLVYLLIFPALLIPIGQPAGESSVPVNTGIAATKATISNITIVKPSVKTTTKKKKIVHTKERKKDTNKTVVNSKQKSTQTETKVKQLTKTKSPKMDKKTDPKQSASQQKPTSNRELAASDTNILAVEREVVRLVNVERSKQGLKPLNLGQQIK</sequence>
<organism evidence="3 4">
    <name type="scientific">Shimazuella alba</name>
    <dbReference type="NCBI Taxonomy" id="2690964"/>
    <lineage>
        <taxon>Bacteria</taxon>
        <taxon>Bacillati</taxon>
        <taxon>Bacillota</taxon>
        <taxon>Bacilli</taxon>
        <taxon>Bacillales</taxon>
        <taxon>Thermoactinomycetaceae</taxon>
        <taxon>Shimazuella</taxon>
    </lineage>
</organism>
<feature type="chain" id="PRO_5039181287" evidence="2">
    <location>
        <begin position="21"/>
        <end position="154"/>
    </location>
</feature>
<dbReference type="AlphaFoldDB" id="A0A6I4VNI0"/>
<feature type="compositionally biased region" description="Polar residues" evidence="1">
    <location>
        <begin position="103"/>
        <end position="123"/>
    </location>
</feature>
<evidence type="ECO:0000313" key="3">
    <source>
        <dbReference type="EMBL" id="MXQ53189.1"/>
    </source>
</evidence>
<dbReference type="InterPro" id="IPR035940">
    <property type="entry name" value="CAP_sf"/>
</dbReference>
<dbReference type="EMBL" id="WUUL01000003">
    <property type="protein sequence ID" value="MXQ53189.1"/>
    <property type="molecule type" value="Genomic_DNA"/>
</dbReference>
<evidence type="ECO:0000256" key="1">
    <source>
        <dbReference type="SAM" id="MobiDB-lite"/>
    </source>
</evidence>
<keyword evidence="2" id="KW-0732">Signal</keyword>
<comment type="caution">
    <text evidence="3">The sequence shown here is derived from an EMBL/GenBank/DDBJ whole genome shotgun (WGS) entry which is preliminary data.</text>
</comment>
<proteinExistence type="predicted"/>
<dbReference type="Gene3D" id="3.40.33.10">
    <property type="entry name" value="CAP"/>
    <property type="match status" value="1"/>
</dbReference>
<evidence type="ECO:0000313" key="4">
    <source>
        <dbReference type="Proteomes" id="UP000430692"/>
    </source>
</evidence>
<feature type="compositionally biased region" description="Basic and acidic residues" evidence="1">
    <location>
        <begin position="59"/>
        <end position="68"/>
    </location>
</feature>
<evidence type="ECO:0000256" key="2">
    <source>
        <dbReference type="SAM" id="SignalP"/>
    </source>
</evidence>
<feature type="signal peptide" evidence="2">
    <location>
        <begin position="1"/>
        <end position="20"/>
    </location>
</feature>
<name>A0A6I4VNI0_9BACL</name>
<dbReference type="Proteomes" id="UP000430692">
    <property type="component" value="Unassembled WGS sequence"/>
</dbReference>
<feature type="compositionally biased region" description="Polar residues" evidence="1">
    <location>
        <begin position="69"/>
        <end position="86"/>
    </location>
</feature>
<reference evidence="3 4" key="1">
    <citation type="submission" date="2019-12" db="EMBL/GenBank/DDBJ databases">
        <title>Whole-genome analyses of novel actinobacteria.</title>
        <authorList>
            <person name="Sahin N."/>
            <person name="Saygin H."/>
        </authorList>
    </citation>
    <scope>NUCLEOTIDE SEQUENCE [LARGE SCALE GENOMIC DNA]</scope>
    <source>
        <strain evidence="3 4">KC615</strain>
    </source>
</reference>
<accession>A0A6I4VNI0</accession>
<dbReference type="RefSeq" id="WP_160800551.1">
    <property type="nucleotide sequence ID" value="NZ_WUUL01000003.1"/>
</dbReference>